<accession>W3XIL8</accession>
<feature type="compositionally biased region" description="Basic and acidic residues" evidence="1">
    <location>
        <begin position="189"/>
        <end position="204"/>
    </location>
</feature>
<dbReference type="HOGENOM" id="CLU_662401_0_0_1"/>
<evidence type="ECO:0000313" key="2">
    <source>
        <dbReference type="EMBL" id="ETS85849.1"/>
    </source>
</evidence>
<feature type="compositionally biased region" description="Polar residues" evidence="1">
    <location>
        <begin position="177"/>
        <end position="188"/>
    </location>
</feature>
<keyword evidence="3" id="KW-1185">Reference proteome</keyword>
<dbReference type="EMBL" id="KI912110">
    <property type="protein sequence ID" value="ETS85849.1"/>
    <property type="molecule type" value="Genomic_DNA"/>
</dbReference>
<dbReference type="AlphaFoldDB" id="W3XIL8"/>
<dbReference type="GeneID" id="19268887"/>
<evidence type="ECO:0000313" key="3">
    <source>
        <dbReference type="Proteomes" id="UP000030651"/>
    </source>
</evidence>
<dbReference type="OrthoDB" id="8062037at2759"/>
<dbReference type="RefSeq" id="XP_007830646.1">
    <property type="nucleotide sequence ID" value="XM_007832455.1"/>
</dbReference>
<feature type="region of interest" description="Disordered" evidence="1">
    <location>
        <begin position="229"/>
        <end position="269"/>
    </location>
</feature>
<feature type="region of interest" description="Disordered" evidence="1">
    <location>
        <begin position="28"/>
        <end position="68"/>
    </location>
</feature>
<dbReference type="InParanoid" id="W3XIL8"/>
<dbReference type="KEGG" id="pfy:PFICI_03874"/>
<name>W3XIL8_PESFW</name>
<organism evidence="2 3">
    <name type="scientific">Pestalotiopsis fici (strain W106-1 / CGMCC3.15140)</name>
    <dbReference type="NCBI Taxonomy" id="1229662"/>
    <lineage>
        <taxon>Eukaryota</taxon>
        <taxon>Fungi</taxon>
        <taxon>Dikarya</taxon>
        <taxon>Ascomycota</taxon>
        <taxon>Pezizomycotina</taxon>
        <taxon>Sordariomycetes</taxon>
        <taxon>Xylariomycetidae</taxon>
        <taxon>Amphisphaeriales</taxon>
        <taxon>Sporocadaceae</taxon>
        <taxon>Pestalotiopsis</taxon>
    </lineage>
</organism>
<feature type="region of interest" description="Disordered" evidence="1">
    <location>
        <begin position="174"/>
        <end position="215"/>
    </location>
</feature>
<feature type="compositionally biased region" description="Basic and acidic residues" evidence="1">
    <location>
        <begin position="28"/>
        <end position="39"/>
    </location>
</feature>
<protein>
    <submittedName>
        <fullName evidence="2">Uncharacterized protein</fullName>
    </submittedName>
</protein>
<sequence>MCANCMVEVEDDSPETVVQKAIRRVERTDAGLSRQRWERGVAISNDEGQESPHSSKVRTQRSTRSGPVSQVLQSVQIGHDGIADHTLSHAPCTVPLDSTIYVSIKDPIGLSAFKPSPTKPIPQRMLPPWKMLPSQLATSREVNRRPHPILDDQLGVTMLDKFPSPIIEESETICPTAIQTPTRVLSPQDQEKGVDRAPETEQKSTKSSKIVNSPPIMIPQARGLSFVSTESLQRPSNVSRKSTGDSKSSQGSDLISTPASPHPILSRSSSIKPKVPLISNSHSQCAAVTPERSSPSLSYAHLRTPSPFSQVTAYMKTKTARTSLPRIKDGPEFQKSERSEVSNQRINTASLAVAGRGRVKRIGHWQQQQQQLSNSPTMEEASQGARFVQTRGDLKRNIAQGDLWTIFGAGQSNGK</sequence>
<feature type="compositionally biased region" description="Polar residues" evidence="1">
    <location>
        <begin position="229"/>
        <end position="259"/>
    </location>
</feature>
<gene>
    <name evidence="2" type="ORF">PFICI_03874</name>
</gene>
<evidence type="ECO:0000256" key="1">
    <source>
        <dbReference type="SAM" id="MobiDB-lite"/>
    </source>
</evidence>
<proteinExistence type="predicted"/>
<dbReference type="Proteomes" id="UP000030651">
    <property type="component" value="Unassembled WGS sequence"/>
</dbReference>
<reference evidence="3" key="1">
    <citation type="journal article" date="2015" name="BMC Genomics">
        <title>Genomic and transcriptomic analysis of the endophytic fungus Pestalotiopsis fici reveals its lifestyle and high potential for synthesis of natural products.</title>
        <authorList>
            <person name="Wang X."/>
            <person name="Zhang X."/>
            <person name="Liu L."/>
            <person name="Xiang M."/>
            <person name="Wang W."/>
            <person name="Sun X."/>
            <person name="Che Y."/>
            <person name="Guo L."/>
            <person name="Liu G."/>
            <person name="Guo L."/>
            <person name="Wang C."/>
            <person name="Yin W.B."/>
            <person name="Stadler M."/>
            <person name="Zhang X."/>
            <person name="Liu X."/>
        </authorList>
    </citation>
    <scope>NUCLEOTIDE SEQUENCE [LARGE SCALE GENOMIC DNA]</scope>
    <source>
        <strain evidence="3">W106-1 / CGMCC3.15140</strain>
    </source>
</reference>
<dbReference type="STRING" id="1229662.W3XIL8"/>